<name>A0A5E4PR60_9NEOP</name>
<sequence length="184" mass="21567">MYLPTQINTKAGSRAILEFLESNLNLNVPLKTKEEVDDACLYIKSLIQVAAWSNSPELKDTSRVASVPLAVKEKIAAKRRLRRIWQTTHKPEDKTRLNQAIKELKYLLDDALLVSAKNMPSLEYNRWSKRERSGFRNSSKISIQSYMRSPSNNDATSFRYSLSMYTFRNHRKPYSDNYNWRYKH</sequence>
<accession>A0A5E4PR60</accession>
<organism evidence="1 2">
    <name type="scientific">Leptidea sinapis</name>
    <dbReference type="NCBI Taxonomy" id="189913"/>
    <lineage>
        <taxon>Eukaryota</taxon>
        <taxon>Metazoa</taxon>
        <taxon>Ecdysozoa</taxon>
        <taxon>Arthropoda</taxon>
        <taxon>Hexapoda</taxon>
        <taxon>Insecta</taxon>
        <taxon>Pterygota</taxon>
        <taxon>Neoptera</taxon>
        <taxon>Endopterygota</taxon>
        <taxon>Lepidoptera</taxon>
        <taxon>Glossata</taxon>
        <taxon>Ditrysia</taxon>
        <taxon>Papilionoidea</taxon>
        <taxon>Pieridae</taxon>
        <taxon>Dismorphiinae</taxon>
        <taxon>Leptidea</taxon>
    </lineage>
</organism>
<reference evidence="1 2" key="1">
    <citation type="submission" date="2017-07" db="EMBL/GenBank/DDBJ databases">
        <authorList>
            <person name="Talla V."/>
            <person name="Backstrom N."/>
        </authorList>
    </citation>
    <scope>NUCLEOTIDE SEQUENCE [LARGE SCALE GENOMIC DNA]</scope>
</reference>
<dbReference type="AlphaFoldDB" id="A0A5E4PR60"/>
<dbReference type="EMBL" id="FZQP02000337">
    <property type="protein sequence ID" value="VVC88508.1"/>
    <property type="molecule type" value="Genomic_DNA"/>
</dbReference>
<gene>
    <name evidence="1" type="ORF">LSINAPIS_LOCUS1862</name>
</gene>
<keyword evidence="2" id="KW-1185">Reference proteome</keyword>
<protein>
    <submittedName>
        <fullName evidence="1">Uncharacterized protein</fullName>
    </submittedName>
</protein>
<dbReference type="Proteomes" id="UP000324832">
    <property type="component" value="Unassembled WGS sequence"/>
</dbReference>
<evidence type="ECO:0000313" key="1">
    <source>
        <dbReference type="EMBL" id="VVC88508.1"/>
    </source>
</evidence>
<proteinExistence type="predicted"/>
<evidence type="ECO:0000313" key="2">
    <source>
        <dbReference type="Proteomes" id="UP000324832"/>
    </source>
</evidence>